<dbReference type="PANTHER" id="PTHR44757">
    <property type="entry name" value="DIGUANYLATE CYCLASE DGCP"/>
    <property type="match status" value="1"/>
</dbReference>
<evidence type="ECO:0000256" key="2">
    <source>
        <dbReference type="ARBA" id="ARBA00004533"/>
    </source>
</evidence>
<dbReference type="PROSITE" id="PS50113">
    <property type="entry name" value="PAC"/>
    <property type="match status" value="1"/>
</dbReference>
<name>A0A1I4R1W8_9GAMM</name>
<keyword evidence="4" id="KW-0973">c-di-GMP</keyword>
<reference evidence="14" key="1">
    <citation type="submission" date="2016-10" db="EMBL/GenBank/DDBJ databases">
        <authorList>
            <person name="Varghese N."/>
            <person name="Submissions S."/>
        </authorList>
    </citation>
    <scope>NUCLEOTIDE SEQUENCE [LARGE SCALE GENOMIC DNA]</scope>
    <source>
        <strain evidence="14">DSM 24213</strain>
    </source>
</reference>
<proteinExistence type="predicted"/>
<dbReference type="Gene3D" id="3.20.20.450">
    <property type="entry name" value="EAL domain"/>
    <property type="match status" value="1"/>
</dbReference>
<feature type="domain" description="EAL" evidence="11">
    <location>
        <begin position="863"/>
        <end position="1116"/>
    </location>
</feature>
<dbReference type="PANTHER" id="PTHR44757:SF2">
    <property type="entry name" value="BIOFILM ARCHITECTURE MAINTENANCE PROTEIN MBAA"/>
    <property type="match status" value="1"/>
</dbReference>
<dbReference type="InterPro" id="IPR001610">
    <property type="entry name" value="PAC"/>
</dbReference>
<dbReference type="InterPro" id="IPR013656">
    <property type="entry name" value="PAS_4"/>
</dbReference>
<evidence type="ECO:0000256" key="3">
    <source>
        <dbReference type="ARBA" id="ARBA00012282"/>
    </source>
</evidence>
<dbReference type="PROSITE" id="PS50887">
    <property type="entry name" value="GGDEF"/>
    <property type="match status" value="1"/>
</dbReference>
<dbReference type="GO" id="GO:0005886">
    <property type="term" value="C:plasma membrane"/>
    <property type="evidence" value="ECO:0007669"/>
    <property type="project" value="UniProtKB-SubCell"/>
</dbReference>
<dbReference type="CDD" id="cd01948">
    <property type="entry name" value="EAL"/>
    <property type="match status" value="1"/>
</dbReference>
<keyword evidence="5" id="KW-0808">Transferase</keyword>
<gene>
    <name evidence="13" type="ORF">SAMN05216217_105155</name>
</gene>
<dbReference type="Gene3D" id="3.30.70.270">
    <property type="match status" value="1"/>
</dbReference>
<dbReference type="AlphaFoldDB" id="A0A1I4R1W8"/>
<dbReference type="FunFam" id="3.20.20.450:FF:000001">
    <property type="entry name" value="Cyclic di-GMP phosphodiesterase yahA"/>
    <property type="match status" value="1"/>
</dbReference>
<dbReference type="InterPro" id="IPR013655">
    <property type="entry name" value="PAS_fold_3"/>
</dbReference>
<evidence type="ECO:0000256" key="6">
    <source>
        <dbReference type="ARBA" id="ARBA00051114"/>
    </source>
</evidence>
<dbReference type="InterPro" id="IPR000160">
    <property type="entry name" value="GGDEF_dom"/>
</dbReference>
<keyword evidence="7" id="KW-0472">Membrane</keyword>
<keyword evidence="14" id="KW-1185">Reference proteome</keyword>
<dbReference type="Proteomes" id="UP000243629">
    <property type="component" value="Unassembled WGS sequence"/>
</dbReference>
<dbReference type="PROSITE" id="PS50883">
    <property type="entry name" value="EAL"/>
    <property type="match status" value="1"/>
</dbReference>
<evidence type="ECO:0000256" key="4">
    <source>
        <dbReference type="ARBA" id="ARBA00022636"/>
    </source>
</evidence>
<dbReference type="SMART" id="SM00086">
    <property type="entry name" value="PAC"/>
    <property type="match status" value="2"/>
</dbReference>
<feature type="domain" description="PAS" evidence="8">
    <location>
        <begin position="433"/>
        <end position="510"/>
    </location>
</feature>
<comment type="cofactor">
    <cofactor evidence="1">
        <name>Mg(2+)</name>
        <dbReference type="ChEBI" id="CHEBI:18420"/>
    </cofactor>
</comment>
<accession>A0A1I4R1W8</accession>
<dbReference type="EMBL" id="FOUI01000005">
    <property type="protein sequence ID" value="SFM45923.1"/>
    <property type="molecule type" value="Genomic_DNA"/>
</dbReference>
<sequence>MPEPISTVKASARRHNRHWLIFWVVLLGGLLVATSIVYTVFRLTQNSQQAQFETRVASHANSLNRYLDQAFGATRQLAAIVRESGGVVEDFDGLAQDIANEYGSFDLISLSPGGVLQYVWPRQVFAGVIGTDHFNNPVQRDDAYLALHNKSLTVTGPFYLERGDRGASARLPIFLSDEHGYERFWGFASVMLRLDLLAAQPELRALLEAGHQYRLLRRNPHNGGLDLIVESTSRPFIATYQRTLQLPNNEWLLQVERPSRLEGLPGLLLMALLALLFCVLAASLVRVLLVVRDNRRDLEHQVIERTRQINEARNDLMSVISAIPDLLFEMDEEGRYLQFFSLHEDRLELPFEQLQGRCVSEVMPADQAALVLSALREAAHGGLSMGRQFSIGERRFELSVARKPSLNDGPARLVVLSRDITERMRAELQVRQSLQRYRSFIEASNTGAWEFDIERNRLDCSPEYFYMLGMDPRNLSLRAPAGSLDVWTELMHPDDRDMAKECFQSYVRERPESLYEIKFRLRHVERGWIWILSRGRLLCDADGGTTGRIVGTHIDIDDYVRADEQLRLTARIFEQSNEGYMVTNADQRILMVNPGFERITGYSAEEAIGQTPRMLSSGRHDATFYRDMWEALQRDGRWQGEVWNRRKDGSIYPEWLVISQVLDTAGMLTNYVAVITDISQRKQAQEQIHRLANYDALTGLPNRVLFDDRATLALSMAQRGDHSLALLFLDLDNFKNINESLGHATGDALLVAFAKRLQDLLRDEDTLSRTGGDEFILLLPDADADVATHVAQRILDAVASPLHVEGHELTVTASIGIALYPEDAEDLAGLRSNADIAMYRAKQQGRNSFSLYTPGLQAYYQRALQLENALRRALELGQLSLHYQPQHDLHSGALVGAEALLRWQHPEFGPVSPAEFIPLAENSGLIVPIGDWVLSEAVRQLAEWRASGWDLSVAVNLSGVQFMDLGLVERIRQLLQQHGVPASALELELTETITMQDPALAVTVMDSLHGLGLSVALDDFGTGYSSMSYLKRFKLDKLKIDQSFVREMHPGSDDAAIVQATIGLAQSLGMQTLAEGVETEQQRDFLRDCGCQLAQGYLLSRPLPAEAFARYLQGCGQPIAAG</sequence>
<dbReference type="SUPFAM" id="SSF55073">
    <property type="entry name" value="Nucleotide cyclase"/>
    <property type="match status" value="1"/>
</dbReference>
<dbReference type="FunFam" id="3.30.70.270:FF:000001">
    <property type="entry name" value="Diguanylate cyclase domain protein"/>
    <property type="match status" value="1"/>
</dbReference>
<dbReference type="InterPro" id="IPR001633">
    <property type="entry name" value="EAL_dom"/>
</dbReference>
<evidence type="ECO:0000259" key="11">
    <source>
        <dbReference type="PROSITE" id="PS50883"/>
    </source>
</evidence>
<dbReference type="SMART" id="SM00267">
    <property type="entry name" value="GGDEF"/>
    <property type="match status" value="1"/>
</dbReference>
<dbReference type="GO" id="GO:0071732">
    <property type="term" value="P:cellular response to nitric oxide"/>
    <property type="evidence" value="ECO:0007669"/>
    <property type="project" value="UniProtKB-ARBA"/>
</dbReference>
<evidence type="ECO:0000256" key="5">
    <source>
        <dbReference type="ARBA" id="ARBA00022777"/>
    </source>
</evidence>
<dbReference type="PROSITE" id="PS50839">
    <property type="entry name" value="CHASE"/>
    <property type="match status" value="1"/>
</dbReference>
<dbReference type="CDD" id="cd01949">
    <property type="entry name" value="GGDEF"/>
    <property type="match status" value="1"/>
</dbReference>
<feature type="domain" description="GGDEF" evidence="12">
    <location>
        <begin position="722"/>
        <end position="854"/>
    </location>
</feature>
<evidence type="ECO:0000313" key="13">
    <source>
        <dbReference type="EMBL" id="SFM45923.1"/>
    </source>
</evidence>
<evidence type="ECO:0000256" key="7">
    <source>
        <dbReference type="SAM" id="Phobius"/>
    </source>
</evidence>
<dbReference type="InterPro" id="IPR035919">
    <property type="entry name" value="EAL_sf"/>
</dbReference>
<protein>
    <recommendedName>
        <fullName evidence="3">cyclic-guanylate-specific phosphodiesterase</fullName>
        <ecNumber evidence="3">3.1.4.52</ecNumber>
    </recommendedName>
</protein>
<evidence type="ECO:0000259" key="8">
    <source>
        <dbReference type="PROSITE" id="PS50112"/>
    </source>
</evidence>
<feature type="transmembrane region" description="Helical" evidence="7">
    <location>
        <begin position="20"/>
        <end position="41"/>
    </location>
</feature>
<feature type="domain" description="PAS" evidence="8">
    <location>
        <begin position="565"/>
        <end position="611"/>
    </location>
</feature>
<dbReference type="SMART" id="SM00091">
    <property type="entry name" value="PAS"/>
    <property type="match status" value="3"/>
</dbReference>
<feature type="domain" description="CHASE" evidence="10">
    <location>
        <begin position="115"/>
        <end position="206"/>
    </location>
</feature>
<keyword evidence="5" id="KW-0418">Kinase</keyword>
<dbReference type="GO" id="GO:0071111">
    <property type="term" value="F:cyclic-guanylate-specific phosphodiesterase activity"/>
    <property type="evidence" value="ECO:0007669"/>
    <property type="project" value="UniProtKB-EC"/>
</dbReference>
<organism evidence="13 14">
    <name type="scientific">Halopseudomonas yangmingensis</name>
    <dbReference type="NCBI Taxonomy" id="1720063"/>
    <lineage>
        <taxon>Bacteria</taxon>
        <taxon>Pseudomonadati</taxon>
        <taxon>Pseudomonadota</taxon>
        <taxon>Gammaproteobacteria</taxon>
        <taxon>Pseudomonadales</taxon>
        <taxon>Pseudomonadaceae</taxon>
        <taxon>Halopseudomonas</taxon>
    </lineage>
</organism>
<feature type="transmembrane region" description="Helical" evidence="7">
    <location>
        <begin position="267"/>
        <end position="289"/>
    </location>
</feature>
<dbReference type="Pfam" id="PF00563">
    <property type="entry name" value="EAL"/>
    <property type="match status" value="1"/>
</dbReference>
<dbReference type="InterPro" id="IPR043128">
    <property type="entry name" value="Rev_trsase/Diguanyl_cyclase"/>
</dbReference>
<dbReference type="InterPro" id="IPR006189">
    <property type="entry name" value="CHASE_dom"/>
</dbReference>
<dbReference type="Pfam" id="PF08448">
    <property type="entry name" value="PAS_4"/>
    <property type="match status" value="1"/>
</dbReference>
<dbReference type="SUPFAM" id="SSF55785">
    <property type="entry name" value="PYP-like sensor domain (PAS domain)"/>
    <property type="match status" value="3"/>
</dbReference>
<dbReference type="Pfam" id="PF13426">
    <property type="entry name" value="PAS_9"/>
    <property type="match status" value="1"/>
</dbReference>
<evidence type="ECO:0000259" key="10">
    <source>
        <dbReference type="PROSITE" id="PS50839"/>
    </source>
</evidence>
<dbReference type="SMART" id="SM01079">
    <property type="entry name" value="CHASE"/>
    <property type="match status" value="1"/>
</dbReference>
<dbReference type="Pfam" id="PF08447">
    <property type="entry name" value="PAS_3"/>
    <property type="match status" value="1"/>
</dbReference>
<dbReference type="SMART" id="SM00052">
    <property type="entry name" value="EAL"/>
    <property type="match status" value="1"/>
</dbReference>
<dbReference type="InterPro" id="IPR000014">
    <property type="entry name" value="PAS"/>
</dbReference>
<dbReference type="PROSITE" id="PS50112">
    <property type="entry name" value="PAS"/>
    <property type="match status" value="2"/>
</dbReference>
<dbReference type="EC" id="3.1.4.52" evidence="3"/>
<feature type="domain" description="PAC" evidence="9">
    <location>
        <begin position="638"/>
        <end position="690"/>
    </location>
</feature>
<dbReference type="Gene3D" id="3.30.450.20">
    <property type="entry name" value="PAS domain"/>
    <property type="match status" value="3"/>
</dbReference>
<dbReference type="InterPro" id="IPR035965">
    <property type="entry name" value="PAS-like_dom_sf"/>
</dbReference>
<evidence type="ECO:0000259" key="12">
    <source>
        <dbReference type="PROSITE" id="PS50887"/>
    </source>
</evidence>
<dbReference type="OrthoDB" id="9804951at2"/>
<keyword evidence="7" id="KW-1133">Transmembrane helix</keyword>
<evidence type="ECO:0000259" key="9">
    <source>
        <dbReference type="PROSITE" id="PS50113"/>
    </source>
</evidence>
<keyword evidence="7" id="KW-0812">Transmembrane</keyword>
<dbReference type="InterPro" id="IPR029787">
    <property type="entry name" value="Nucleotide_cyclase"/>
</dbReference>
<dbReference type="InterPro" id="IPR052155">
    <property type="entry name" value="Biofilm_reg_signaling"/>
</dbReference>
<evidence type="ECO:0000256" key="1">
    <source>
        <dbReference type="ARBA" id="ARBA00001946"/>
    </source>
</evidence>
<evidence type="ECO:0000313" key="14">
    <source>
        <dbReference type="Proteomes" id="UP000243629"/>
    </source>
</evidence>
<dbReference type="Pfam" id="PF00990">
    <property type="entry name" value="GGDEF"/>
    <property type="match status" value="1"/>
</dbReference>
<dbReference type="InterPro" id="IPR000700">
    <property type="entry name" value="PAS-assoc_C"/>
</dbReference>
<comment type="catalytic activity">
    <reaction evidence="6">
        <text>3',3'-c-di-GMP + H2O = 5'-phosphoguanylyl(3'-&gt;5')guanosine + H(+)</text>
        <dbReference type="Rhea" id="RHEA:24902"/>
        <dbReference type="ChEBI" id="CHEBI:15377"/>
        <dbReference type="ChEBI" id="CHEBI:15378"/>
        <dbReference type="ChEBI" id="CHEBI:58754"/>
        <dbReference type="ChEBI" id="CHEBI:58805"/>
        <dbReference type="EC" id="3.1.4.52"/>
    </reaction>
    <physiologicalReaction direction="left-to-right" evidence="6">
        <dbReference type="Rhea" id="RHEA:24903"/>
    </physiologicalReaction>
</comment>
<dbReference type="STRING" id="1720063.SAMN05216217_105155"/>
<comment type="subcellular location">
    <subcellularLocation>
        <location evidence="2">Cell inner membrane</location>
    </subcellularLocation>
</comment>
<dbReference type="SUPFAM" id="SSF141868">
    <property type="entry name" value="EAL domain-like"/>
    <property type="match status" value="1"/>
</dbReference>
<dbReference type="RefSeq" id="WP_093474698.1">
    <property type="nucleotide sequence ID" value="NZ_FOUI01000005.1"/>
</dbReference>
<dbReference type="GO" id="GO:0016301">
    <property type="term" value="F:kinase activity"/>
    <property type="evidence" value="ECO:0007669"/>
    <property type="project" value="UniProtKB-KW"/>
</dbReference>
<dbReference type="NCBIfam" id="TIGR00229">
    <property type="entry name" value="sensory_box"/>
    <property type="match status" value="2"/>
</dbReference>
<dbReference type="NCBIfam" id="TIGR00254">
    <property type="entry name" value="GGDEF"/>
    <property type="match status" value="1"/>
</dbReference>
<dbReference type="CDD" id="cd00130">
    <property type="entry name" value="PAS"/>
    <property type="match status" value="2"/>
</dbReference>